<dbReference type="Gene3D" id="3.30.1370.140">
    <property type="entry name" value="HupH hydrogenase expression protein, C-terminal domain"/>
    <property type="match status" value="1"/>
</dbReference>
<gene>
    <name evidence="3" type="ORF">SKTS_34210</name>
</gene>
<reference evidence="4" key="1">
    <citation type="submission" date="2020-03" db="EMBL/GenBank/DDBJ databases">
        <title>Complete genome sequence of sulfur-oxidizing bacterium skT11.</title>
        <authorList>
            <person name="Kanda M."/>
            <person name="Kojima H."/>
            <person name="Fukui M."/>
        </authorList>
    </citation>
    <scope>NUCLEOTIDE SEQUENCE [LARGE SCALE GENOMIC DNA]</scope>
    <source>
        <strain evidence="4">skT11</strain>
    </source>
</reference>
<organism evidence="3 4">
    <name type="scientific">Sulfurimicrobium lacus</name>
    <dbReference type="NCBI Taxonomy" id="2715678"/>
    <lineage>
        <taxon>Bacteria</taxon>
        <taxon>Pseudomonadati</taxon>
        <taxon>Pseudomonadota</taxon>
        <taxon>Betaproteobacteria</taxon>
        <taxon>Nitrosomonadales</taxon>
        <taxon>Sulfuricellaceae</taxon>
        <taxon>Sulfurimicrobium</taxon>
    </lineage>
</organism>
<protein>
    <recommendedName>
        <fullName evidence="2">HupH hydrogenase expression protein C-terminal domain-containing protein</fullName>
    </recommendedName>
</protein>
<dbReference type="InterPro" id="IPR038527">
    <property type="entry name" value="HupH_C_sf"/>
</dbReference>
<dbReference type="RefSeq" id="WP_173068106.1">
    <property type="nucleotide sequence ID" value="NZ_AP022853.1"/>
</dbReference>
<dbReference type="EMBL" id="AP022853">
    <property type="protein sequence ID" value="BCB28535.1"/>
    <property type="molecule type" value="Genomic_DNA"/>
</dbReference>
<dbReference type="AlphaFoldDB" id="A0A6F8VIE2"/>
<comment type="similarity">
    <text evidence="1">Belongs to the HupH/HyaF family.</text>
</comment>
<feature type="domain" description="HupH hydrogenase expression protein C-terminal" evidence="2">
    <location>
        <begin position="4"/>
        <end position="118"/>
    </location>
</feature>
<keyword evidence="4" id="KW-1185">Reference proteome</keyword>
<evidence type="ECO:0000256" key="1">
    <source>
        <dbReference type="ARBA" id="ARBA00010832"/>
    </source>
</evidence>
<sequence>MNGNAAPLLHEIAALLDSLARTGEGGSVQLNGLPLLPGDYEALQEALGEGELSAELQALGLTQIRETALHGVWWVTHRNSAHEVMTESIEVTRCPALLQTPAEDVSEAAQRLRERLQAN</sequence>
<dbReference type="KEGG" id="slac:SKTS_34210"/>
<dbReference type="InterPro" id="IPR006894">
    <property type="entry name" value="HupH_Hydgase_express_prot_C"/>
</dbReference>
<accession>A0A6F8VIE2</accession>
<name>A0A6F8VIE2_9PROT</name>
<evidence type="ECO:0000259" key="2">
    <source>
        <dbReference type="Pfam" id="PF04809"/>
    </source>
</evidence>
<dbReference type="Proteomes" id="UP000502260">
    <property type="component" value="Chromosome"/>
</dbReference>
<evidence type="ECO:0000313" key="3">
    <source>
        <dbReference type="EMBL" id="BCB28535.1"/>
    </source>
</evidence>
<proteinExistence type="inferred from homology"/>
<dbReference type="Pfam" id="PF04809">
    <property type="entry name" value="HupH_C"/>
    <property type="match status" value="1"/>
</dbReference>
<evidence type="ECO:0000313" key="4">
    <source>
        <dbReference type="Proteomes" id="UP000502260"/>
    </source>
</evidence>